<dbReference type="STRING" id="504805.SAMN05421505_13036"/>
<dbReference type="RefSeq" id="WP_093173710.1">
    <property type="nucleotide sequence ID" value="NZ_FNCN01000030.1"/>
</dbReference>
<dbReference type="SMART" id="SM00421">
    <property type="entry name" value="HTH_LUXR"/>
    <property type="match status" value="1"/>
</dbReference>
<dbReference type="SUPFAM" id="SSF52172">
    <property type="entry name" value="CheY-like"/>
    <property type="match status" value="1"/>
</dbReference>
<dbReference type="InterPro" id="IPR001789">
    <property type="entry name" value="Sig_transdc_resp-reg_receiver"/>
</dbReference>
<proteinExistence type="predicted"/>
<dbReference type="GO" id="GO:0000160">
    <property type="term" value="P:phosphorelay signal transduction system"/>
    <property type="evidence" value="ECO:0007669"/>
    <property type="project" value="InterPro"/>
</dbReference>
<dbReference type="PANTHER" id="PTHR43214">
    <property type="entry name" value="TWO-COMPONENT RESPONSE REGULATOR"/>
    <property type="match status" value="1"/>
</dbReference>
<evidence type="ECO:0000259" key="5">
    <source>
        <dbReference type="PROSITE" id="PS50110"/>
    </source>
</evidence>
<feature type="domain" description="Response regulatory" evidence="5">
    <location>
        <begin position="24"/>
        <end position="140"/>
    </location>
</feature>
<dbReference type="Gene3D" id="3.40.50.2300">
    <property type="match status" value="1"/>
</dbReference>
<dbReference type="OrthoDB" id="3534994at2"/>
<evidence type="ECO:0000256" key="1">
    <source>
        <dbReference type="ARBA" id="ARBA00022553"/>
    </source>
</evidence>
<keyword evidence="1" id="KW-0597">Phosphoprotein</keyword>
<evidence type="ECO:0000313" key="7">
    <source>
        <dbReference type="Proteomes" id="UP000198923"/>
    </source>
</evidence>
<dbReference type="InterPro" id="IPR039420">
    <property type="entry name" value="WalR-like"/>
</dbReference>
<dbReference type="PRINTS" id="PR00038">
    <property type="entry name" value="HTHLUXR"/>
</dbReference>
<dbReference type="PROSITE" id="PS00622">
    <property type="entry name" value="HTH_LUXR_1"/>
    <property type="match status" value="1"/>
</dbReference>
<comment type="caution">
    <text evidence="3">Lacks conserved residue(s) required for the propagation of feature annotation.</text>
</comment>
<organism evidence="6 7">
    <name type="scientific">Sinosporangium album</name>
    <dbReference type="NCBI Taxonomy" id="504805"/>
    <lineage>
        <taxon>Bacteria</taxon>
        <taxon>Bacillati</taxon>
        <taxon>Actinomycetota</taxon>
        <taxon>Actinomycetes</taxon>
        <taxon>Streptosporangiales</taxon>
        <taxon>Streptosporangiaceae</taxon>
        <taxon>Sinosporangium</taxon>
    </lineage>
</organism>
<dbReference type="PROSITE" id="PS50043">
    <property type="entry name" value="HTH_LUXR_2"/>
    <property type="match status" value="1"/>
</dbReference>
<accession>A0A1G8H2K1</accession>
<sequence>MAENSRGATYTADSRADTRNSECRIVIADEAKLIHLALRAVFSRTPRFDLVGSASAVPEARNVILKTKPDILLCEVDIAGSNGLELCDWTRAASPRTLPVILTSRDDPLLARSALDAGASGYLLKTSPPEDLVFHLQSVRAGRRVLDDRIGRCRTSSWENHQDRFGLSPRECEVLEEVVLGLDNRTIAGRLCIAHDTVKSHIKAILRKIGARDRAHAIALVLSTRPHEVPGPRRTP</sequence>
<dbReference type="InterPro" id="IPR058245">
    <property type="entry name" value="NreC/VraR/RcsB-like_REC"/>
</dbReference>
<name>A0A1G8H2K1_9ACTN</name>
<dbReference type="CDD" id="cd06170">
    <property type="entry name" value="LuxR_C_like"/>
    <property type="match status" value="1"/>
</dbReference>
<dbReference type="GO" id="GO:0003677">
    <property type="term" value="F:DNA binding"/>
    <property type="evidence" value="ECO:0007669"/>
    <property type="project" value="UniProtKB-KW"/>
</dbReference>
<gene>
    <name evidence="6" type="ORF">SAMN05421505_13036</name>
</gene>
<evidence type="ECO:0000256" key="3">
    <source>
        <dbReference type="PROSITE-ProRule" id="PRU00169"/>
    </source>
</evidence>
<dbReference type="CDD" id="cd17535">
    <property type="entry name" value="REC_NarL-like"/>
    <property type="match status" value="1"/>
</dbReference>
<protein>
    <submittedName>
        <fullName evidence="6">DNA-binding response regulator, NarL/FixJ family, contains REC and HTH domains</fullName>
    </submittedName>
</protein>
<dbReference type="Pfam" id="PF00072">
    <property type="entry name" value="Response_reg"/>
    <property type="match status" value="1"/>
</dbReference>
<dbReference type="PROSITE" id="PS50110">
    <property type="entry name" value="RESPONSE_REGULATORY"/>
    <property type="match status" value="1"/>
</dbReference>
<evidence type="ECO:0000256" key="2">
    <source>
        <dbReference type="ARBA" id="ARBA00023125"/>
    </source>
</evidence>
<evidence type="ECO:0000313" key="6">
    <source>
        <dbReference type="EMBL" id="SDI00902.1"/>
    </source>
</evidence>
<dbReference type="InterPro" id="IPR011006">
    <property type="entry name" value="CheY-like_superfamily"/>
</dbReference>
<reference evidence="6 7" key="1">
    <citation type="submission" date="2016-10" db="EMBL/GenBank/DDBJ databases">
        <authorList>
            <person name="de Groot N.N."/>
        </authorList>
    </citation>
    <scope>NUCLEOTIDE SEQUENCE [LARGE SCALE GENOMIC DNA]</scope>
    <source>
        <strain evidence="6 7">CPCC 201354</strain>
    </source>
</reference>
<keyword evidence="2 6" id="KW-0238">DNA-binding</keyword>
<dbReference type="InterPro" id="IPR016032">
    <property type="entry name" value="Sig_transdc_resp-reg_C-effctor"/>
</dbReference>
<dbReference type="InterPro" id="IPR000792">
    <property type="entry name" value="Tscrpt_reg_LuxR_C"/>
</dbReference>
<dbReference type="GO" id="GO:0006355">
    <property type="term" value="P:regulation of DNA-templated transcription"/>
    <property type="evidence" value="ECO:0007669"/>
    <property type="project" value="InterPro"/>
</dbReference>
<evidence type="ECO:0000259" key="4">
    <source>
        <dbReference type="PROSITE" id="PS50043"/>
    </source>
</evidence>
<dbReference type="Proteomes" id="UP000198923">
    <property type="component" value="Unassembled WGS sequence"/>
</dbReference>
<dbReference type="EMBL" id="FNCN01000030">
    <property type="protein sequence ID" value="SDI00902.1"/>
    <property type="molecule type" value="Genomic_DNA"/>
</dbReference>
<dbReference type="SUPFAM" id="SSF46894">
    <property type="entry name" value="C-terminal effector domain of the bipartite response regulators"/>
    <property type="match status" value="1"/>
</dbReference>
<dbReference type="Pfam" id="PF00196">
    <property type="entry name" value="GerE"/>
    <property type="match status" value="1"/>
</dbReference>
<dbReference type="SMART" id="SM00448">
    <property type="entry name" value="REC"/>
    <property type="match status" value="1"/>
</dbReference>
<dbReference type="AlphaFoldDB" id="A0A1G8H2K1"/>
<feature type="domain" description="HTH luxR-type" evidence="4">
    <location>
        <begin position="160"/>
        <end position="225"/>
    </location>
</feature>
<keyword evidence="7" id="KW-1185">Reference proteome</keyword>